<name>A0A934RAI5_9BACT</name>
<dbReference type="RefSeq" id="WP_234044414.1">
    <property type="nucleotide sequence ID" value="NZ_JAENII010000002.1"/>
</dbReference>
<dbReference type="AlphaFoldDB" id="A0A934RAI5"/>
<protein>
    <submittedName>
        <fullName evidence="1">Uncharacterized protein</fullName>
    </submittedName>
</protein>
<evidence type="ECO:0000313" key="2">
    <source>
        <dbReference type="Proteomes" id="UP000658278"/>
    </source>
</evidence>
<dbReference type="EMBL" id="JAENII010000002">
    <property type="protein sequence ID" value="MBK1825804.1"/>
    <property type="molecule type" value="Genomic_DNA"/>
</dbReference>
<proteinExistence type="predicted"/>
<dbReference type="Proteomes" id="UP000658278">
    <property type="component" value="Unassembled WGS sequence"/>
</dbReference>
<organism evidence="1 2">
    <name type="scientific">Haloferula rosea</name>
    <dbReference type="NCBI Taxonomy" id="490093"/>
    <lineage>
        <taxon>Bacteria</taxon>
        <taxon>Pseudomonadati</taxon>
        <taxon>Verrucomicrobiota</taxon>
        <taxon>Verrucomicrobiia</taxon>
        <taxon>Verrucomicrobiales</taxon>
        <taxon>Verrucomicrobiaceae</taxon>
        <taxon>Haloferula</taxon>
    </lineage>
</organism>
<gene>
    <name evidence="1" type="ORF">JIN81_02135</name>
</gene>
<comment type="caution">
    <text evidence="1">The sequence shown here is derived from an EMBL/GenBank/DDBJ whole genome shotgun (WGS) entry which is preliminary data.</text>
</comment>
<keyword evidence="2" id="KW-1185">Reference proteome</keyword>
<reference evidence="1" key="1">
    <citation type="submission" date="2021-01" db="EMBL/GenBank/DDBJ databases">
        <title>Modified the classification status of verrucomicrobia.</title>
        <authorList>
            <person name="Feng X."/>
        </authorList>
    </citation>
    <scope>NUCLEOTIDE SEQUENCE</scope>
    <source>
        <strain evidence="1">KCTC 22201</strain>
    </source>
</reference>
<evidence type="ECO:0000313" key="1">
    <source>
        <dbReference type="EMBL" id="MBK1825804.1"/>
    </source>
</evidence>
<sequence length="1116" mass="121747">MMVILVLLAVGLLSLSSISLRGTTAGKAAAEARSNARLALLLAVGELQRELGPDRRINCQSGIDGLALSGQGNWLGVYDAWNSDQSERPELDNQFRGYLVSGEGMHERDAAAKQLTGESIELVSSGTLGTPEPHKQVVAGLIPMTNDDGEKVGQYAWWVGDENSKAKITAGQRVPEEVGPELLAQHAAQSAPGTGFQLVDSLAGVNGTGRADWDLGDNLRSKVVSFGSADLLSGGNGNVGSNFHDITTESFGVLTDVRVGGLKRDLSLYLGREFDRRLRQPLYDVQSGSTVNFSPDSEDASLWDTLDEHSGITMEELWLYYNLYREVAYSRPSSEDMKVGVLPAAYPTLLSPNSRDDVIRDRFYIYKRKIFSQVKYILSLATVPSSVEQGKYDLRISVDPVVVLWNPNNVALEYQVGGYSTVGFSSLPYECVFEVSSSAGSKTTAVPFSNFFSTVNGVAAQVGKAHRIVLGPGESRVFSPAADKTGGKSITVDLESGWDFTTGALFSDSTFPTGLSSQDRVKVTLKPVASTRQDYITYWFGPRSPDPALQAGTISLWQDMVIGKTLPEIITPQAYSVSTITNEEKVPLMLFSYYLRPENDTETASRPWIWNNPAIVYRWPADGSISSRVHRQFEMKVVGIDTWENPYVQVTPDNQAYWGGGVRADFGVPFFTHRSIPLTPPLSLAALQHSCANGFRRYWKDSPISTGGPGTFPQDAESLDGYQYLAPKVSKAIGNSFAHPLIAEDRTDGELFAHLGDKNSSAARNHTIADHAYLANAALWDSWYFSSLAPQTVEAYGDNRRDLQQVFDDFFTDTAEKQPVPLPSARMRPYRTMNQDPQELIRNSIASDDAYRQVAGHLMVDGAFNVNSTSVTAWKAILGSLRGHNAVRRDRGDRSVRLESGSYAETVVNGLIIANGPYSKPSGDPQEPNQWTGFRTLDDREIGELAESLVEEIKLRGPFLCLSDFINRRPGRNTAFARQGTLQAAIERSGINQELEEGTRTTGPLASVPFPDAGKGSKAAGMPGYIGQADLLTPLGPTLQARSDTFTIRAYGSATDNNGAVIARAWCEAIVQRVPDYIEGTDAPGTSQSLLSSAANRVFGRKLDLVGFRWLTSDEI</sequence>
<accession>A0A934RAI5</accession>